<dbReference type="AlphaFoldDB" id="A0A2S1QWA6"/>
<name>A0A2S1QWA6_9FLAO</name>
<organism evidence="1 2">
    <name type="scientific">Flavobacterium album</name>
    <dbReference type="NCBI Taxonomy" id="2175091"/>
    <lineage>
        <taxon>Bacteria</taxon>
        <taxon>Pseudomonadati</taxon>
        <taxon>Bacteroidota</taxon>
        <taxon>Flavobacteriia</taxon>
        <taxon>Flavobacteriales</taxon>
        <taxon>Flavobacteriaceae</taxon>
        <taxon>Flavobacterium</taxon>
    </lineage>
</organism>
<dbReference type="EMBL" id="CP029186">
    <property type="protein sequence ID" value="AWH84700.1"/>
    <property type="molecule type" value="Genomic_DNA"/>
</dbReference>
<proteinExistence type="predicted"/>
<dbReference type="OrthoDB" id="1095452at2"/>
<evidence type="ECO:0000313" key="2">
    <source>
        <dbReference type="Proteomes" id="UP000244929"/>
    </source>
</evidence>
<dbReference type="RefSeq" id="WP_108777406.1">
    <property type="nucleotide sequence ID" value="NZ_CP029186.1"/>
</dbReference>
<keyword evidence="2" id="KW-1185">Reference proteome</keyword>
<protein>
    <submittedName>
        <fullName evidence="1">Uncharacterized protein</fullName>
    </submittedName>
</protein>
<evidence type="ECO:0000313" key="1">
    <source>
        <dbReference type="EMBL" id="AWH84700.1"/>
    </source>
</evidence>
<dbReference type="KEGG" id="falb:HYN59_06005"/>
<sequence length="200" mass="21727">MDYKISIPKPCHEDWTAMTPNEQGRFCGQCAKTVTDFTGMSATEIQSYLLANSGQKVCGRFTSGQLDKFTITIPEKVLYTQTRFRNVFLLALLVTMGTTLLSCNNGQKIGEVAIEKDSSAVDDTEMRHTVGIIAIPDSLPPQPQKKSCGSGVHVVSNKEAHLTGAVAVEPLPPTDDSPMMGDIVVSPKIDSFPPPQKVRE</sequence>
<accession>A0A2S1QWA6</accession>
<reference evidence="1 2" key="1">
    <citation type="submission" date="2018-04" db="EMBL/GenBank/DDBJ databases">
        <title>Genome sequencing of Flavobacterium sp. HYN0059.</title>
        <authorList>
            <person name="Yi H."/>
            <person name="Baek C."/>
        </authorList>
    </citation>
    <scope>NUCLEOTIDE SEQUENCE [LARGE SCALE GENOMIC DNA]</scope>
    <source>
        <strain evidence="1 2">HYN0059</strain>
    </source>
</reference>
<gene>
    <name evidence="1" type="ORF">HYN59_06005</name>
</gene>
<dbReference type="Proteomes" id="UP000244929">
    <property type="component" value="Chromosome"/>
</dbReference>